<evidence type="ECO:0000259" key="5">
    <source>
        <dbReference type="SMART" id="SM00644"/>
    </source>
</evidence>
<dbReference type="SMART" id="SM00644">
    <property type="entry name" value="Ami_2"/>
    <property type="match status" value="1"/>
</dbReference>
<dbReference type="CDD" id="cd06583">
    <property type="entry name" value="PGRP"/>
    <property type="match status" value="1"/>
</dbReference>
<evidence type="ECO:0000256" key="1">
    <source>
        <dbReference type="ARBA" id="ARBA00001561"/>
    </source>
</evidence>
<name>A0A1M7JTK2_9FIRM</name>
<evidence type="ECO:0000313" key="7">
    <source>
        <dbReference type="Proteomes" id="UP000184038"/>
    </source>
</evidence>
<feature type="domain" description="N-acetylmuramoyl-L-alanine amidase" evidence="5">
    <location>
        <begin position="79"/>
        <end position="227"/>
    </location>
</feature>
<dbReference type="InterPro" id="IPR036505">
    <property type="entry name" value="Amidase/PGRP_sf"/>
</dbReference>
<dbReference type="GO" id="GO:0071555">
    <property type="term" value="P:cell wall organization"/>
    <property type="evidence" value="ECO:0007669"/>
    <property type="project" value="UniProtKB-KW"/>
</dbReference>
<comment type="catalytic activity">
    <reaction evidence="1">
        <text>Hydrolyzes the link between N-acetylmuramoyl residues and L-amino acid residues in certain cell-wall glycopeptides.</text>
        <dbReference type="EC" id="3.5.1.28"/>
    </reaction>
</comment>
<accession>A0A1M7JTK2</accession>
<dbReference type="STRING" id="1120996.SAMN02746066_02400"/>
<evidence type="ECO:0000256" key="2">
    <source>
        <dbReference type="ARBA" id="ARBA00011901"/>
    </source>
</evidence>
<dbReference type="GO" id="GO:0009254">
    <property type="term" value="P:peptidoglycan turnover"/>
    <property type="evidence" value="ECO:0007669"/>
    <property type="project" value="TreeGrafter"/>
</dbReference>
<keyword evidence="4" id="KW-0961">Cell wall biogenesis/degradation</keyword>
<reference evidence="6 7" key="1">
    <citation type="submission" date="2016-11" db="EMBL/GenBank/DDBJ databases">
        <authorList>
            <person name="Jaros S."/>
            <person name="Januszkiewicz K."/>
            <person name="Wedrychowicz H."/>
        </authorList>
    </citation>
    <scope>NUCLEOTIDE SEQUENCE [LARGE SCALE GENOMIC DNA]</scope>
    <source>
        <strain evidence="6 7">DSM 15930</strain>
    </source>
</reference>
<dbReference type="Proteomes" id="UP000184038">
    <property type="component" value="Unassembled WGS sequence"/>
</dbReference>
<organism evidence="6 7">
    <name type="scientific">Anaerosporobacter mobilis DSM 15930</name>
    <dbReference type="NCBI Taxonomy" id="1120996"/>
    <lineage>
        <taxon>Bacteria</taxon>
        <taxon>Bacillati</taxon>
        <taxon>Bacillota</taxon>
        <taxon>Clostridia</taxon>
        <taxon>Lachnospirales</taxon>
        <taxon>Lachnospiraceae</taxon>
        <taxon>Anaerosporobacter</taxon>
    </lineage>
</organism>
<gene>
    <name evidence="6" type="ORF">SAMN02746066_02400</name>
</gene>
<dbReference type="EMBL" id="FRCP01000012">
    <property type="protein sequence ID" value="SHM56245.1"/>
    <property type="molecule type" value="Genomic_DNA"/>
</dbReference>
<dbReference type="EC" id="3.5.1.28" evidence="2"/>
<dbReference type="SUPFAM" id="SSF55846">
    <property type="entry name" value="N-acetylmuramoyl-L-alanine amidase-like"/>
    <property type="match status" value="1"/>
</dbReference>
<dbReference type="GO" id="GO:0009253">
    <property type="term" value="P:peptidoglycan catabolic process"/>
    <property type="evidence" value="ECO:0007669"/>
    <property type="project" value="InterPro"/>
</dbReference>
<evidence type="ECO:0000256" key="3">
    <source>
        <dbReference type="ARBA" id="ARBA00022801"/>
    </source>
</evidence>
<dbReference type="RefSeq" id="WP_073287962.1">
    <property type="nucleotide sequence ID" value="NZ_FRCP01000012.1"/>
</dbReference>
<dbReference type="OrthoDB" id="9794294at2"/>
<dbReference type="PANTHER" id="PTHR30417:SF1">
    <property type="entry name" value="N-ACETYLMURAMOYL-L-ALANINE AMIDASE AMID"/>
    <property type="match status" value="1"/>
</dbReference>
<dbReference type="Pfam" id="PF01510">
    <property type="entry name" value="Amidase_2"/>
    <property type="match status" value="1"/>
</dbReference>
<dbReference type="Gene3D" id="3.40.80.10">
    <property type="entry name" value="Peptidoglycan recognition protein-like"/>
    <property type="match status" value="1"/>
</dbReference>
<protein>
    <recommendedName>
        <fullName evidence="2">N-acetylmuramoyl-L-alanine amidase</fullName>
        <ecNumber evidence="2">3.5.1.28</ecNumber>
    </recommendedName>
</protein>
<evidence type="ECO:0000256" key="4">
    <source>
        <dbReference type="ARBA" id="ARBA00023316"/>
    </source>
</evidence>
<evidence type="ECO:0000313" key="6">
    <source>
        <dbReference type="EMBL" id="SHM56245.1"/>
    </source>
</evidence>
<dbReference type="PANTHER" id="PTHR30417">
    <property type="entry name" value="N-ACETYLMURAMOYL-L-ALANINE AMIDASE AMID"/>
    <property type="match status" value="1"/>
</dbReference>
<keyword evidence="3" id="KW-0378">Hydrolase</keyword>
<keyword evidence="7" id="KW-1185">Reference proteome</keyword>
<dbReference type="InterPro" id="IPR051206">
    <property type="entry name" value="NAMLAA_amidase_2"/>
</dbReference>
<dbReference type="InterPro" id="IPR002502">
    <property type="entry name" value="Amidase_domain"/>
</dbReference>
<proteinExistence type="predicted"/>
<sequence>MRKRLTKAQYRRKKKMKRLLILSSLVLMFVTGVCLLGGGISKILQGGLFGVMSKPTLKMIDGFYDSLNIEEMLLTPNEYSRPKTGLKKVKGVVIHYTANPGTDAEANRNYFEGLKEGKTYANGNYIYSSSNFIIGLKGNIIQCVPLNEVAYASNGRNEDTISIEVCHPDETGKFTKKSYKSLVKLTAWICSEYNLKKEDIIRHYDVTGKICPKYFVENEEDWEQFKEDVFKVIEENAKNK</sequence>
<dbReference type="AlphaFoldDB" id="A0A1M7JTK2"/>
<dbReference type="GO" id="GO:0008745">
    <property type="term" value="F:N-acetylmuramoyl-L-alanine amidase activity"/>
    <property type="evidence" value="ECO:0007669"/>
    <property type="project" value="UniProtKB-EC"/>
</dbReference>